<dbReference type="PANTHER" id="PTHR13322">
    <property type="entry name" value="C1ORF73 PROTEIN"/>
    <property type="match status" value="1"/>
</dbReference>
<evidence type="ECO:0000256" key="3">
    <source>
        <dbReference type="ARBA" id="ARBA00008565"/>
    </source>
</evidence>
<evidence type="ECO:0000313" key="11">
    <source>
        <dbReference type="Proteomes" id="UP000749559"/>
    </source>
</evidence>
<dbReference type="InterPro" id="IPR033060">
    <property type="entry name" value="INTS7"/>
</dbReference>
<dbReference type="SUPFAM" id="SSF48371">
    <property type="entry name" value="ARM repeat"/>
    <property type="match status" value="1"/>
</dbReference>
<evidence type="ECO:0000259" key="9">
    <source>
        <dbReference type="Pfam" id="PF24437"/>
    </source>
</evidence>
<evidence type="ECO:0000259" key="7">
    <source>
        <dbReference type="Pfam" id="PF22965"/>
    </source>
</evidence>
<comment type="caution">
    <text evidence="10">The sequence shown here is derived from an EMBL/GenBank/DDBJ whole genome shotgun (WGS) entry which is preliminary data.</text>
</comment>
<dbReference type="AlphaFoldDB" id="A0A8J1U4P6"/>
<feature type="domain" description="Integrator complex subunit 7 helical bundle" evidence="9">
    <location>
        <begin position="535"/>
        <end position="714"/>
    </location>
</feature>
<dbReference type="GO" id="GO:0032039">
    <property type="term" value="C:integrator complex"/>
    <property type="evidence" value="ECO:0007669"/>
    <property type="project" value="InterPro"/>
</dbReference>
<accession>A0A8J1U4P6</accession>
<dbReference type="OrthoDB" id="1921953at2759"/>
<keyword evidence="6" id="KW-0539">Nucleus</keyword>
<reference evidence="10" key="1">
    <citation type="submission" date="2022-03" db="EMBL/GenBank/DDBJ databases">
        <authorList>
            <person name="Martin C."/>
        </authorList>
    </citation>
    <scope>NUCLEOTIDE SEQUENCE</scope>
</reference>
<dbReference type="InterPro" id="IPR056517">
    <property type="entry name" value="INTS7_HB"/>
</dbReference>
<dbReference type="EMBL" id="CAIIXF020000008">
    <property type="protein sequence ID" value="CAH1791227.1"/>
    <property type="molecule type" value="Genomic_DNA"/>
</dbReference>
<dbReference type="GO" id="GO:0005737">
    <property type="term" value="C:cytoplasm"/>
    <property type="evidence" value="ECO:0007669"/>
    <property type="project" value="UniProtKB-SubCell"/>
</dbReference>
<comment type="subcellular location">
    <subcellularLocation>
        <location evidence="2">Cytoplasm</location>
    </subcellularLocation>
    <subcellularLocation>
        <location evidence="1">Nucleus</location>
    </subcellularLocation>
</comment>
<dbReference type="PANTHER" id="PTHR13322:SF2">
    <property type="entry name" value="INTEGRATOR COMPLEX SUBUNIT 7"/>
    <property type="match status" value="1"/>
</dbReference>
<organism evidence="10 11">
    <name type="scientific">Owenia fusiformis</name>
    <name type="common">Polychaete worm</name>
    <dbReference type="NCBI Taxonomy" id="6347"/>
    <lineage>
        <taxon>Eukaryota</taxon>
        <taxon>Metazoa</taxon>
        <taxon>Spiralia</taxon>
        <taxon>Lophotrochozoa</taxon>
        <taxon>Annelida</taxon>
        <taxon>Polychaeta</taxon>
        <taxon>Sedentaria</taxon>
        <taxon>Canalipalpata</taxon>
        <taxon>Sabellida</taxon>
        <taxon>Oweniida</taxon>
        <taxon>Oweniidae</taxon>
        <taxon>Owenia</taxon>
    </lineage>
</organism>
<comment type="similarity">
    <text evidence="3">Belongs to the Integrator subunit 7 family.</text>
</comment>
<keyword evidence="5" id="KW-0963">Cytoplasm</keyword>
<evidence type="ECO:0000256" key="2">
    <source>
        <dbReference type="ARBA" id="ARBA00004496"/>
    </source>
</evidence>
<protein>
    <recommendedName>
        <fullName evidence="4">Integrator complex subunit 7</fullName>
    </recommendedName>
</protein>
<evidence type="ECO:0000313" key="10">
    <source>
        <dbReference type="EMBL" id="CAH1791227.1"/>
    </source>
</evidence>
<dbReference type="InterPro" id="IPR016024">
    <property type="entry name" value="ARM-type_fold"/>
</dbReference>
<sequence length="955" mass="105567">MASVTARLSTLGLTPYGEPEKDANTILMELDKGLRSSKVGEQCESIVRFQKLLEKYPFPILVNSAFLKLADVFRIGSNFLRLWILKVVQQSEKHLDKILSVDDFLRRIFSVIYSNDPVARAITLRTLGSFASIFSERKNVHHSILNGLDSHDLVEQDAAIYAATHFASQSKTFASSICSKVADLIQKLETPIDMKLKLIPICQHMHHDLNMTTKVREVCQDLLLNYPSKNFVTITLHTLTELSAHCLVDIPLQVELLLKHLKVETRKPVQAAILGNLKVLADKGAHMWLPSNVEALCCFALETRSTRLRLCTLTVLCSLSNSMAVTNFDTNQGSTVLRLCEEGCFHDNMAVASKSALILTHLAINTYKDTGSEVLIQDATLALESLITVTSITEVSTNQLAPKVVLATVVELCQSCPTLTGTFVETIATALTSASGATTLLLAESLCALCHVGTGVMLGLVPDLVKKLEDIITNLNVDTEANEKLATILATLIFEASVGSEIMPQAKEVILDFTMWTNQWIAYKIARQASRYGQHNTASQIYGTLTNKVSTENLHYWLSALRHLSQGEMCLKDIKGDLELVLKDLADAGVHYHQAYVMLQAASDSNFSLEFPCQFTKLRIGVLEALAQLVKTCNTLKLSPPPAIATSLAEATGQNIVKCGRVVEQLQKDAARFRELETGYKSLYQMSFDADPVTLLNIEEQQQWCKLMAGMIEAMFSRRTQNLSHQMDTNSSYSPEGASVCIENQRLAETSHDLEKITETLTQITSELPVSFQHMQCLTHAACRITATPMLFPRYFFQQQQSTDVKLAISPQTKGSSDPIMVQNNTHLTVKVEGVIQHAIQQGLYRKVNSITIDVASVLQSRSTSSSNGKVSESSPNNMHQTCQPHNDYFCVEFLLIFPVTGLHNVTIDTSIVDDAGIQWHTGPKSTLTVKSYDETMMKSGGFSSRSQKSFGTLN</sequence>
<evidence type="ECO:0000256" key="6">
    <source>
        <dbReference type="ARBA" id="ARBA00023242"/>
    </source>
</evidence>
<gene>
    <name evidence="10" type="ORF">OFUS_LOCUS16332</name>
</gene>
<evidence type="ECO:0000256" key="5">
    <source>
        <dbReference type="ARBA" id="ARBA00022490"/>
    </source>
</evidence>
<dbReference type="InterPro" id="IPR054519">
    <property type="entry name" value="INTS7_C"/>
</dbReference>
<dbReference type="InterPro" id="IPR056516">
    <property type="entry name" value="INTS7_N"/>
</dbReference>
<keyword evidence="11" id="KW-1185">Reference proteome</keyword>
<dbReference type="Pfam" id="PF22965">
    <property type="entry name" value="INTS7_C"/>
    <property type="match status" value="1"/>
</dbReference>
<dbReference type="Pfam" id="PF24436">
    <property type="entry name" value="INTS7_N"/>
    <property type="match status" value="1"/>
</dbReference>
<dbReference type="GO" id="GO:0034472">
    <property type="term" value="P:snRNA 3'-end processing"/>
    <property type="evidence" value="ECO:0007669"/>
    <property type="project" value="TreeGrafter"/>
</dbReference>
<dbReference type="Pfam" id="PF24437">
    <property type="entry name" value="INTS7_HB"/>
    <property type="match status" value="1"/>
</dbReference>
<proteinExistence type="inferred from homology"/>
<evidence type="ECO:0000256" key="1">
    <source>
        <dbReference type="ARBA" id="ARBA00004123"/>
    </source>
</evidence>
<feature type="domain" description="Integrator complex subunit 7 C-terminal" evidence="7">
    <location>
        <begin position="806"/>
        <end position="920"/>
    </location>
</feature>
<name>A0A8J1U4P6_OWEFU</name>
<feature type="domain" description="Integrator complex subunit 7 N-terminal" evidence="8">
    <location>
        <begin position="27"/>
        <end position="534"/>
    </location>
</feature>
<dbReference type="Proteomes" id="UP000749559">
    <property type="component" value="Unassembled WGS sequence"/>
</dbReference>
<evidence type="ECO:0000256" key="4">
    <source>
        <dbReference type="ARBA" id="ARBA00015336"/>
    </source>
</evidence>
<evidence type="ECO:0000259" key="8">
    <source>
        <dbReference type="Pfam" id="PF24436"/>
    </source>
</evidence>